<evidence type="ECO:0000313" key="5">
    <source>
        <dbReference type="Proteomes" id="UP000734218"/>
    </source>
</evidence>
<dbReference type="InterPro" id="IPR003786">
    <property type="entry name" value="FdhD"/>
</dbReference>
<dbReference type="PANTHER" id="PTHR30592:SF1">
    <property type="entry name" value="SULFUR CARRIER PROTEIN FDHD"/>
    <property type="match status" value="1"/>
</dbReference>
<evidence type="ECO:0000256" key="3">
    <source>
        <dbReference type="HAMAP-Rule" id="MF_00187"/>
    </source>
</evidence>
<comment type="function">
    <text evidence="3">Required for formate dehydrogenase (FDH) activity. Acts as a sulfur carrier protein that transfers sulfur from IscS to the molybdenum cofactor prior to its insertion into FDH.</text>
</comment>
<keyword evidence="1 3" id="KW-0963">Cytoplasm</keyword>
<keyword evidence="5" id="KW-1185">Reference proteome</keyword>
<dbReference type="PIRSF" id="PIRSF015626">
    <property type="entry name" value="FdhD"/>
    <property type="match status" value="1"/>
</dbReference>
<evidence type="ECO:0000256" key="1">
    <source>
        <dbReference type="ARBA" id="ARBA00022490"/>
    </source>
</evidence>
<keyword evidence="2 3" id="KW-0501">Molybdenum cofactor biosynthesis</keyword>
<dbReference type="Gene3D" id="3.40.140.10">
    <property type="entry name" value="Cytidine Deaminase, domain 2"/>
    <property type="match status" value="1"/>
</dbReference>
<comment type="caution">
    <text evidence="4">The sequence shown here is derived from an EMBL/GenBank/DDBJ whole genome shotgun (WGS) entry which is preliminary data.</text>
</comment>
<comment type="subcellular location">
    <subcellularLocation>
        <location evidence="3">Cytoplasm</location>
    </subcellularLocation>
</comment>
<comment type="similarity">
    <text evidence="3">Belongs to the FdhD family.</text>
</comment>
<name>A0ABX0XN04_9SPHN</name>
<dbReference type="HAMAP" id="MF_00187">
    <property type="entry name" value="FdhD"/>
    <property type="match status" value="1"/>
</dbReference>
<dbReference type="RefSeq" id="WP_167954759.1">
    <property type="nucleotide sequence ID" value="NZ_JAATJE010000002.1"/>
</dbReference>
<accession>A0ABX0XN04</accession>
<organism evidence="4 5">
    <name type="scientific">Sphingomonas jejuensis</name>
    <dbReference type="NCBI Taxonomy" id="904715"/>
    <lineage>
        <taxon>Bacteria</taxon>
        <taxon>Pseudomonadati</taxon>
        <taxon>Pseudomonadota</taxon>
        <taxon>Alphaproteobacteria</taxon>
        <taxon>Sphingomonadales</taxon>
        <taxon>Sphingomonadaceae</taxon>
        <taxon>Sphingomonas</taxon>
    </lineage>
</organism>
<protein>
    <recommendedName>
        <fullName evidence="3">Sulfur carrier protein FdhD</fullName>
    </recommendedName>
</protein>
<dbReference type="EMBL" id="JAATJE010000002">
    <property type="protein sequence ID" value="NJC34620.1"/>
    <property type="molecule type" value="Genomic_DNA"/>
</dbReference>
<comment type="caution">
    <text evidence="3">Lacks conserved residue(s) required for the propagation of feature annotation.</text>
</comment>
<evidence type="ECO:0000256" key="2">
    <source>
        <dbReference type="ARBA" id="ARBA00023150"/>
    </source>
</evidence>
<dbReference type="SUPFAM" id="SSF53927">
    <property type="entry name" value="Cytidine deaminase-like"/>
    <property type="match status" value="1"/>
</dbReference>
<dbReference type="Gene3D" id="3.10.20.10">
    <property type="match status" value="1"/>
</dbReference>
<dbReference type="InterPro" id="IPR016193">
    <property type="entry name" value="Cytidine_deaminase-like"/>
</dbReference>
<feature type="active site" description="Cysteine persulfide intermediate" evidence="3">
    <location>
        <position position="109"/>
    </location>
</feature>
<gene>
    <name evidence="3" type="primary">fdhD</name>
    <name evidence="4" type="ORF">GGR88_002134</name>
</gene>
<evidence type="ECO:0000313" key="4">
    <source>
        <dbReference type="EMBL" id="NJC34620.1"/>
    </source>
</evidence>
<proteinExistence type="inferred from homology"/>
<dbReference type="Pfam" id="PF02634">
    <property type="entry name" value="FdhD-NarQ"/>
    <property type="match status" value="1"/>
</dbReference>
<sequence>MTAIVPAPFRRHAAAGGSDEISRPLAVEAPVAIEFGGIGYAVLMATPVDLDDLATGFALAERLVDDAGQVVAVDAHATPVGTILRVTLDPACMVRVLDRVRHRVSESGCGLCGIENLEQALRPLPRVTGRSDATPAALFAALERLRDHQPLARETGAVHAAALCDAAGAIRLVREDVGRHNAFDKLIGAMMRAGLGWDGGFALLSSRCSFELVEKAALAGCPLLATISAPTDLAVARAREAGLRLVALARPDAYLEAR</sequence>
<dbReference type="PANTHER" id="PTHR30592">
    <property type="entry name" value="FORMATE DEHYDROGENASE"/>
    <property type="match status" value="1"/>
</dbReference>
<dbReference type="NCBIfam" id="TIGR00129">
    <property type="entry name" value="fdhD_narQ"/>
    <property type="match status" value="1"/>
</dbReference>
<dbReference type="Proteomes" id="UP000734218">
    <property type="component" value="Unassembled WGS sequence"/>
</dbReference>
<reference evidence="4 5" key="1">
    <citation type="submission" date="2020-03" db="EMBL/GenBank/DDBJ databases">
        <title>Genomic Encyclopedia of Type Strains, Phase IV (KMG-IV): sequencing the most valuable type-strain genomes for metagenomic binning, comparative biology and taxonomic classification.</title>
        <authorList>
            <person name="Goeker M."/>
        </authorList>
    </citation>
    <scope>NUCLEOTIDE SEQUENCE [LARGE SCALE GENOMIC DNA]</scope>
    <source>
        <strain evidence="4 5">DSM 27651</strain>
    </source>
</reference>